<accession>A0A7G9S8N5</accession>
<feature type="transmembrane region" description="Helical" evidence="1">
    <location>
        <begin position="172"/>
        <end position="192"/>
    </location>
</feature>
<feature type="transmembrane region" description="Helical" evidence="1">
    <location>
        <begin position="102"/>
        <end position="120"/>
    </location>
</feature>
<dbReference type="EMBL" id="CP060717">
    <property type="protein sequence ID" value="QNN64210.1"/>
    <property type="molecule type" value="Genomic_DNA"/>
</dbReference>
<reference evidence="2 3" key="1">
    <citation type="submission" date="2020-08" db="EMBL/GenBank/DDBJ databases">
        <title>Genome sequence of Sphingomonas rhizophila KACC 19189T.</title>
        <authorList>
            <person name="Hyun D.-W."/>
            <person name="Bae J.-W."/>
        </authorList>
    </citation>
    <scope>NUCLEOTIDE SEQUENCE [LARGE SCALE GENOMIC DNA]</scope>
    <source>
        <strain evidence="2 3">KACC 19189</strain>
    </source>
</reference>
<keyword evidence="1" id="KW-1133">Transmembrane helix</keyword>
<dbReference type="NCBIfam" id="NF038065">
    <property type="entry name" value="Pr6Pr"/>
    <property type="match status" value="1"/>
</dbReference>
<dbReference type="KEGG" id="srhi:H9L12_07455"/>
<dbReference type="RefSeq" id="WP_187541210.1">
    <property type="nucleotide sequence ID" value="NZ_CP060717.1"/>
</dbReference>
<keyword evidence="1" id="KW-0472">Membrane</keyword>
<keyword evidence="3" id="KW-1185">Reference proteome</keyword>
<organism evidence="2 3">
    <name type="scientific">Sphingomonas rhizophila</name>
    <dbReference type="NCBI Taxonomy" id="2071607"/>
    <lineage>
        <taxon>Bacteria</taxon>
        <taxon>Pseudomonadati</taxon>
        <taxon>Pseudomonadota</taxon>
        <taxon>Alphaproteobacteria</taxon>
        <taxon>Sphingomonadales</taxon>
        <taxon>Sphingomonadaceae</taxon>
        <taxon>Sphingomonas</taxon>
    </lineage>
</organism>
<dbReference type="AlphaFoldDB" id="A0A7G9S8N5"/>
<gene>
    <name evidence="2" type="ORF">H9L12_07455</name>
</gene>
<feature type="transmembrane region" description="Helical" evidence="1">
    <location>
        <begin position="73"/>
        <end position="90"/>
    </location>
</feature>
<proteinExistence type="predicted"/>
<name>A0A7G9S8N5_9SPHN</name>
<feature type="transmembrane region" description="Helical" evidence="1">
    <location>
        <begin position="7"/>
        <end position="27"/>
    </location>
</feature>
<feature type="transmembrane region" description="Helical" evidence="1">
    <location>
        <begin position="39"/>
        <end position="61"/>
    </location>
</feature>
<keyword evidence="1" id="KW-0812">Transmembrane</keyword>
<evidence type="ECO:0000313" key="3">
    <source>
        <dbReference type="Proteomes" id="UP000515955"/>
    </source>
</evidence>
<feature type="transmembrane region" description="Helical" evidence="1">
    <location>
        <begin position="132"/>
        <end position="152"/>
    </location>
</feature>
<evidence type="ECO:0000313" key="2">
    <source>
        <dbReference type="EMBL" id="QNN64210.1"/>
    </source>
</evidence>
<dbReference type="Proteomes" id="UP000515955">
    <property type="component" value="Chromosome"/>
</dbReference>
<evidence type="ECO:0000256" key="1">
    <source>
        <dbReference type="SAM" id="Phobius"/>
    </source>
</evidence>
<sequence>MTQTRTLAMAGALAGWIGLGIQLVLFVGRSGPVVGVWHYLGFFTTLSNIAIAIIATLIATGRRHWLTGPRPRMMGLVAVLAVALVYSILLRSLWDPHGWDKVTNVLLHDVTSLLFLLLWLSMPHGGLRWSDLPWALALPAVFLAVALLRGAFDGWYPYYFLDPATQGVGQLAANLAGVMVVFTIVAGCVIAVDQRLAKRRHQSGEGGRSSNHSR</sequence>
<dbReference type="InterPro" id="IPR049713">
    <property type="entry name" value="Pr6Pr-like"/>
</dbReference>
<protein>
    <submittedName>
        <fullName evidence="2">Pr6Pr family membrane protein</fullName>
    </submittedName>
</protein>